<dbReference type="Proteomes" id="UP000000763">
    <property type="component" value="Chromosome 6"/>
</dbReference>
<name>Q5VRK2_ORYSJ</name>
<accession>Q5VRK2</accession>
<feature type="region of interest" description="Disordered" evidence="1">
    <location>
        <begin position="29"/>
        <end position="79"/>
    </location>
</feature>
<protein>
    <submittedName>
        <fullName evidence="3">Uncharacterized protein</fullName>
    </submittedName>
</protein>
<evidence type="ECO:0000256" key="1">
    <source>
        <dbReference type="SAM" id="MobiDB-lite"/>
    </source>
</evidence>
<dbReference type="AlphaFoldDB" id="Q5VRK2"/>
<proteinExistence type="predicted"/>
<reference evidence="3" key="2">
    <citation type="submission" date="2000-08" db="EMBL/GenBank/DDBJ databases">
        <title>Oryza sativa nipponbare(GA3) genomic DNA, chromosome 6, BAC clone:OSJNBa0038F22.</title>
        <authorList>
            <person name="Sasaki T."/>
            <person name="Matsumoto T."/>
            <person name="Yamamoto K."/>
        </authorList>
    </citation>
    <scope>NUCLEOTIDE SEQUENCE</scope>
</reference>
<evidence type="ECO:0000313" key="2">
    <source>
        <dbReference type="EMBL" id="BAD67741.1"/>
    </source>
</evidence>
<feature type="compositionally biased region" description="Basic and acidic residues" evidence="1">
    <location>
        <begin position="37"/>
        <end position="57"/>
    </location>
</feature>
<reference evidence="4" key="3">
    <citation type="journal article" date="2005" name="Nature">
        <title>The map-based sequence of the rice genome.</title>
        <authorList>
            <consortium name="International rice genome sequencing project (IRGSP)"/>
            <person name="Matsumoto T."/>
            <person name="Wu J."/>
            <person name="Kanamori H."/>
            <person name="Katayose Y."/>
            <person name="Fujisawa M."/>
            <person name="Namiki N."/>
            <person name="Mizuno H."/>
            <person name="Yamamoto K."/>
            <person name="Antonio B.A."/>
            <person name="Baba T."/>
            <person name="Sakata K."/>
            <person name="Nagamura Y."/>
            <person name="Aoki H."/>
            <person name="Arikawa K."/>
            <person name="Arita K."/>
            <person name="Bito T."/>
            <person name="Chiden Y."/>
            <person name="Fujitsuka N."/>
            <person name="Fukunaka R."/>
            <person name="Hamada M."/>
            <person name="Harada C."/>
            <person name="Hayashi A."/>
            <person name="Hijishita S."/>
            <person name="Honda M."/>
            <person name="Hosokawa S."/>
            <person name="Ichikawa Y."/>
            <person name="Idonuma A."/>
            <person name="Iijima M."/>
            <person name="Ikeda M."/>
            <person name="Ikeno M."/>
            <person name="Ito K."/>
            <person name="Ito S."/>
            <person name="Ito T."/>
            <person name="Ito Y."/>
            <person name="Ito Y."/>
            <person name="Iwabuchi A."/>
            <person name="Kamiya K."/>
            <person name="Karasawa W."/>
            <person name="Kurita K."/>
            <person name="Katagiri S."/>
            <person name="Kikuta A."/>
            <person name="Kobayashi H."/>
            <person name="Kobayashi N."/>
            <person name="Machita K."/>
            <person name="Maehara T."/>
            <person name="Masukawa M."/>
            <person name="Mizubayashi T."/>
            <person name="Mukai Y."/>
            <person name="Nagasaki H."/>
            <person name="Nagata Y."/>
            <person name="Naito S."/>
            <person name="Nakashima M."/>
            <person name="Nakama Y."/>
            <person name="Nakamichi Y."/>
            <person name="Nakamura M."/>
            <person name="Meguro A."/>
            <person name="Negishi M."/>
            <person name="Ohta I."/>
            <person name="Ohta T."/>
            <person name="Okamoto M."/>
            <person name="Ono N."/>
            <person name="Saji S."/>
            <person name="Sakaguchi M."/>
            <person name="Sakai K."/>
            <person name="Shibata M."/>
            <person name="Shimokawa T."/>
            <person name="Song J."/>
            <person name="Takazaki Y."/>
            <person name="Terasawa K."/>
            <person name="Tsugane M."/>
            <person name="Tsuji K."/>
            <person name="Ueda S."/>
            <person name="Waki K."/>
            <person name="Yamagata H."/>
            <person name="Yamamoto M."/>
            <person name="Yamamoto S."/>
            <person name="Yamane H."/>
            <person name="Yoshiki S."/>
            <person name="Yoshihara R."/>
            <person name="Yukawa K."/>
            <person name="Zhong H."/>
            <person name="Yano M."/>
            <person name="Yuan Q."/>
            <person name="Ouyang S."/>
            <person name="Liu J."/>
            <person name="Jones K.M."/>
            <person name="Gansberger K."/>
            <person name="Moffat K."/>
            <person name="Hill J."/>
            <person name="Bera J."/>
            <person name="Fadrosh D."/>
            <person name="Jin S."/>
            <person name="Johri S."/>
            <person name="Kim M."/>
            <person name="Overton L."/>
            <person name="Reardon M."/>
            <person name="Tsitrin T."/>
            <person name="Vuong H."/>
            <person name="Weaver B."/>
            <person name="Ciecko A."/>
            <person name="Tallon L."/>
            <person name="Jackson J."/>
            <person name="Pai G."/>
            <person name="Aken S.V."/>
            <person name="Utterback T."/>
            <person name="Reidmuller S."/>
            <person name="Feldblyum T."/>
            <person name="Hsiao J."/>
            <person name="Zismann V."/>
            <person name="Iobst S."/>
            <person name="de Vazeille A.R."/>
            <person name="Buell C.R."/>
            <person name="Ying K."/>
            <person name="Li Y."/>
            <person name="Lu T."/>
            <person name="Huang Y."/>
            <person name="Zhao Q."/>
            <person name="Feng Q."/>
            <person name="Zhang L."/>
            <person name="Zhu J."/>
            <person name="Weng Q."/>
            <person name="Mu J."/>
            <person name="Lu Y."/>
            <person name="Fan D."/>
            <person name="Liu Y."/>
            <person name="Guan J."/>
            <person name="Zhang Y."/>
            <person name="Yu S."/>
            <person name="Liu X."/>
            <person name="Zhang Y."/>
            <person name="Hong G."/>
            <person name="Han B."/>
            <person name="Choisne N."/>
            <person name="Demange N."/>
            <person name="Orjeda G."/>
            <person name="Samain S."/>
            <person name="Cattolico L."/>
            <person name="Pelletier E."/>
            <person name="Couloux A."/>
            <person name="Segurens B."/>
            <person name="Wincker P."/>
            <person name="D'Hont A."/>
            <person name="Scarpelli C."/>
            <person name="Weissenbach J."/>
            <person name="Salanoubat M."/>
            <person name="Quetier F."/>
            <person name="Yu Y."/>
            <person name="Kim H.R."/>
            <person name="Rambo T."/>
            <person name="Currie J."/>
            <person name="Collura K."/>
            <person name="Luo M."/>
            <person name="Yang T."/>
            <person name="Ammiraju J.S.S."/>
            <person name="Engler F."/>
            <person name="Soderlund C."/>
            <person name="Wing R.A."/>
            <person name="Palmer L.E."/>
            <person name="de la Bastide M."/>
            <person name="Spiegel L."/>
            <person name="Nascimento L."/>
            <person name="Zutavern T."/>
            <person name="O'Shaughnessy A."/>
            <person name="Dike S."/>
            <person name="Dedhia N."/>
            <person name="Preston R."/>
            <person name="Balija V."/>
            <person name="McCombie W.R."/>
            <person name="Chow T."/>
            <person name="Chen H."/>
            <person name="Chung M."/>
            <person name="Chen C."/>
            <person name="Shaw J."/>
            <person name="Wu H."/>
            <person name="Hsiao K."/>
            <person name="Chao Y."/>
            <person name="Chu M."/>
            <person name="Cheng C."/>
            <person name="Hour A."/>
            <person name="Lee P."/>
            <person name="Lin S."/>
            <person name="Lin Y."/>
            <person name="Liou J."/>
            <person name="Liu S."/>
            <person name="Hsing Y."/>
            <person name="Raghuvanshi S."/>
            <person name="Mohanty A."/>
            <person name="Bharti A.K."/>
            <person name="Gaur A."/>
            <person name="Gupta V."/>
            <person name="Kumar D."/>
            <person name="Ravi V."/>
            <person name="Vij S."/>
            <person name="Kapur A."/>
            <person name="Khurana P."/>
            <person name="Khurana P."/>
            <person name="Khurana J.P."/>
            <person name="Tyagi A.K."/>
            <person name="Gaikwad K."/>
            <person name="Singh A."/>
            <person name="Dalal V."/>
            <person name="Srivastava S."/>
            <person name="Dixit A."/>
            <person name="Pal A.K."/>
            <person name="Ghazi I.A."/>
            <person name="Yadav M."/>
            <person name="Pandit A."/>
            <person name="Bhargava A."/>
            <person name="Sureshbabu K."/>
            <person name="Batra K."/>
            <person name="Sharma T.R."/>
            <person name="Mohapatra T."/>
            <person name="Singh N.K."/>
            <person name="Messing J."/>
            <person name="Nelson A.B."/>
            <person name="Fuks G."/>
            <person name="Kavchok S."/>
            <person name="Keizer G."/>
            <person name="Linton E."/>
            <person name="Llaca V."/>
            <person name="Song R."/>
            <person name="Tanyolac B."/>
            <person name="Young S."/>
            <person name="Ho-Il K."/>
            <person name="Hahn J.H."/>
            <person name="Sangsakoo G."/>
            <person name="Vanavichit A."/>
            <person name="de Mattos Luiz.A.T."/>
            <person name="Zimmer P.D."/>
            <person name="Malone G."/>
            <person name="Dellagostin O."/>
            <person name="de Oliveira A.C."/>
            <person name="Bevan M."/>
            <person name="Bancroft I."/>
            <person name="Minx P."/>
            <person name="Cordum H."/>
            <person name="Wilson R."/>
            <person name="Cheng Z."/>
            <person name="Jin W."/>
            <person name="Jiang J."/>
            <person name="Leong S.A."/>
            <person name="Iwama H."/>
            <person name="Gojobori T."/>
            <person name="Itoh T."/>
            <person name="Niimura Y."/>
            <person name="Fujii Y."/>
            <person name="Habara T."/>
            <person name="Sakai H."/>
            <person name="Sato Y."/>
            <person name="Wilson G."/>
            <person name="Kumar K."/>
            <person name="McCouch S."/>
            <person name="Juretic N."/>
            <person name="Hoen D."/>
            <person name="Wright S."/>
            <person name="Bruskiewich R."/>
            <person name="Bureau T."/>
            <person name="Miyao A."/>
            <person name="Hirochika H."/>
            <person name="Nishikawa T."/>
            <person name="Kadowaki K."/>
            <person name="Sugiura M."/>
            <person name="Burr B."/>
            <person name="Sasaki T."/>
        </authorList>
    </citation>
    <scope>NUCLEOTIDE SEQUENCE [LARGE SCALE GENOMIC DNA]</scope>
    <source>
        <strain evidence="4">cv. Nipponbare</strain>
    </source>
</reference>
<evidence type="ECO:0000313" key="4">
    <source>
        <dbReference type="Proteomes" id="UP000000763"/>
    </source>
</evidence>
<gene>
    <name evidence="3" type="ORF">OSJNBa0038F22.6</name>
    <name evidence="2" type="ORF">P0425F02.40</name>
</gene>
<organism evidence="3 4">
    <name type="scientific">Oryza sativa subsp. japonica</name>
    <name type="common">Rice</name>
    <dbReference type="NCBI Taxonomy" id="39947"/>
    <lineage>
        <taxon>Eukaryota</taxon>
        <taxon>Viridiplantae</taxon>
        <taxon>Streptophyta</taxon>
        <taxon>Embryophyta</taxon>
        <taxon>Tracheophyta</taxon>
        <taxon>Spermatophyta</taxon>
        <taxon>Magnoliopsida</taxon>
        <taxon>Liliopsida</taxon>
        <taxon>Poales</taxon>
        <taxon>Poaceae</taxon>
        <taxon>BOP clade</taxon>
        <taxon>Oryzoideae</taxon>
        <taxon>Oryzeae</taxon>
        <taxon>Oryzinae</taxon>
        <taxon>Oryza</taxon>
        <taxon>Oryza sativa</taxon>
    </lineage>
</organism>
<dbReference type="EMBL" id="AP001168">
    <property type="protein sequence ID" value="BAD67741.1"/>
    <property type="molecule type" value="Genomic_DNA"/>
</dbReference>
<reference evidence="2" key="1">
    <citation type="submission" date="2000-02" db="EMBL/GenBank/DDBJ databases">
        <title>Oryza sativa nipponbare(GA3) genomic DNA, chromosome 6, PAC clone:P0425F02.</title>
        <authorList>
            <person name="Sasaki T."/>
            <person name="Matsumoto T."/>
            <person name="Yamamoto K."/>
        </authorList>
    </citation>
    <scope>NUCLEOTIDE SEQUENCE</scope>
</reference>
<reference evidence="4" key="4">
    <citation type="journal article" date="2008" name="Nucleic Acids Res.">
        <title>The rice annotation project database (RAP-DB): 2008 update.</title>
        <authorList>
            <consortium name="The rice annotation project (RAP)"/>
        </authorList>
    </citation>
    <scope>GENOME REANNOTATION</scope>
    <source>
        <strain evidence="4">cv. Nipponbare</strain>
    </source>
</reference>
<sequence>MAGKASEQSTEQSLWREEWGFGEAEISKLRRRKKKTRWMESEERRGEEEEEKRREENNGGEVDEGTNRNAMDKGNIYAN</sequence>
<dbReference type="EMBL" id="AP002838">
    <property type="protein sequence ID" value="BAD67923.1"/>
    <property type="molecule type" value="Genomic_DNA"/>
</dbReference>
<evidence type="ECO:0000313" key="3">
    <source>
        <dbReference type="EMBL" id="BAD67923.1"/>
    </source>
</evidence>